<feature type="domain" description="DUF7373" evidence="3">
    <location>
        <begin position="257"/>
        <end position="382"/>
    </location>
</feature>
<feature type="domain" description="DUF7373" evidence="2">
    <location>
        <begin position="44"/>
        <end position="240"/>
    </location>
</feature>
<dbReference type="Pfam" id="PF24088">
    <property type="entry name" value="DUF7373"/>
    <property type="match status" value="1"/>
</dbReference>
<dbReference type="EMBL" id="BAABFR010000013">
    <property type="protein sequence ID" value="GAA4387788.1"/>
    <property type="molecule type" value="Genomic_DNA"/>
</dbReference>
<protein>
    <submittedName>
        <fullName evidence="4">Uncharacterized protein</fullName>
    </submittedName>
</protein>
<dbReference type="InterPro" id="IPR055797">
    <property type="entry name" value="DUF7373"/>
</dbReference>
<proteinExistence type="predicted"/>
<evidence type="ECO:0000259" key="3">
    <source>
        <dbReference type="Pfam" id="PF24092"/>
    </source>
</evidence>
<sequence length="386" mass="39715">MAGLSLLLVGGCATTVPGTPAASSSAGPGLELGSYSTSPRTVTTSTDLATVLEGRRMAETVPFLDQIDPAYAYHGHVIVGDLTGTSEGSVENIFGSTIDEVMVGREVGVMAGTNDARPGVVTKGLTQPRGITVGVWRMPSAAAATAAVADPRLFTADRSISGEPPKVRATVPGYPKAAAYKLDWGTGDADIDAFDADGPFVIAVQTDGTGPAPVVKYLGLQIKGLDGFVPTPLGKLGGLPADKDGVAALTLPPSDATRDGWVSPHVAALAATNVVAERDLLSDTGVDVVGYGRNTVYRAKDAAAAVRLRDGLLAEPKDTTQPITRIPVAGVPSASCDTYAMFAGGETIYYCTVAVGRYVAEYGSAQRVDVRQVIDASYEILRKAGS</sequence>
<accession>A0ABP8JAQ2</accession>
<evidence type="ECO:0000313" key="4">
    <source>
        <dbReference type="EMBL" id="GAA4387788.1"/>
    </source>
</evidence>
<name>A0ABP8JAQ2_9ACTN</name>
<dbReference type="RefSeq" id="WP_344992507.1">
    <property type="nucleotide sequence ID" value="NZ_BAABFR010000013.1"/>
</dbReference>
<feature type="region of interest" description="Disordered" evidence="1">
    <location>
        <begin position="18"/>
        <end position="41"/>
    </location>
</feature>
<reference evidence="5" key="1">
    <citation type="journal article" date="2019" name="Int. J. Syst. Evol. Microbiol.">
        <title>The Global Catalogue of Microorganisms (GCM) 10K type strain sequencing project: providing services to taxonomists for standard genome sequencing and annotation.</title>
        <authorList>
            <consortium name="The Broad Institute Genomics Platform"/>
            <consortium name="The Broad Institute Genome Sequencing Center for Infectious Disease"/>
            <person name="Wu L."/>
            <person name="Ma J."/>
        </authorList>
    </citation>
    <scope>NUCLEOTIDE SEQUENCE [LARGE SCALE GENOMIC DNA]</scope>
    <source>
        <strain evidence="5">JCM 17688</strain>
    </source>
</reference>
<evidence type="ECO:0000259" key="2">
    <source>
        <dbReference type="Pfam" id="PF24088"/>
    </source>
</evidence>
<keyword evidence="5" id="KW-1185">Reference proteome</keyword>
<dbReference type="InterPro" id="IPR056463">
    <property type="entry name" value="DUF7373_C"/>
</dbReference>
<dbReference type="Pfam" id="PF24092">
    <property type="entry name" value="DUF7373_C"/>
    <property type="match status" value="1"/>
</dbReference>
<comment type="caution">
    <text evidence="4">The sequence shown here is derived from an EMBL/GenBank/DDBJ whole genome shotgun (WGS) entry which is preliminary data.</text>
</comment>
<evidence type="ECO:0000313" key="5">
    <source>
        <dbReference type="Proteomes" id="UP001500635"/>
    </source>
</evidence>
<evidence type="ECO:0000256" key="1">
    <source>
        <dbReference type="SAM" id="MobiDB-lite"/>
    </source>
</evidence>
<gene>
    <name evidence="4" type="ORF">GCM10023147_12690</name>
</gene>
<dbReference type="Proteomes" id="UP001500635">
    <property type="component" value="Unassembled WGS sequence"/>
</dbReference>
<organism evidence="4 5">
    <name type="scientific">Tsukamurella soli</name>
    <dbReference type="NCBI Taxonomy" id="644556"/>
    <lineage>
        <taxon>Bacteria</taxon>
        <taxon>Bacillati</taxon>
        <taxon>Actinomycetota</taxon>
        <taxon>Actinomycetes</taxon>
        <taxon>Mycobacteriales</taxon>
        <taxon>Tsukamurellaceae</taxon>
        <taxon>Tsukamurella</taxon>
    </lineage>
</organism>